<gene>
    <name evidence="3" type="ORF">PAXRUDRAFT_830070</name>
</gene>
<accession>A0A0D0E4R1</accession>
<feature type="compositionally biased region" description="Polar residues" evidence="1">
    <location>
        <begin position="212"/>
        <end position="225"/>
    </location>
</feature>
<dbReference type="AlphaFoldDB" id="A0A0D0E4R1"/>
<feature type="region of interest" description="Disordered" evidence="1">
    <location>
        <begin position="90"/>
        <end position="225"/>
    </location>
</feature>
<keyword evidence="2" id="KW-0812">Transmembrane</keyword>
<dbReference type="EMBL" id="KN825292">
    <property type="protein sequence ID" value="KIK92310.1"/>
    <property type="molecule type" value="Genomic_DNA"/>
</dbReference>
<dbReference type="OrthoDB" id="2653070at2759"/>
<proteinExistence type="predicted"/>
<sequence length="225" mass="24148">MPFVDNFLDGQRRAEAVEPTSTVNPSYIPTGPEAAPPTSTEQSVPPTLAPQATSGITAYIAVFLSLFGLVTLAYVIWRVRRRHTNQKLAGLSSDERPSKNTEIPDIEAGGSSRLTIPVTPQPGVRWTPQVRSISGPLPVESPGRRSAAALSPKRARSPPPTYTKPQNPFADSYPKSAPARTLSFADDELRAPKGLGRDSSPPVTPHALAVSGMQTRESWSSIKKS</sequence>
<reference evidence="3 4" key="1">
    <citation type="submission" date="2014-04" db="EMBL/GenBank/DDBJ databases">
        <authorList>
            <consortium name="DOE Joint Genome Institute"/>
            <person name="Kuo A."/>
            <person name="Kohler A."/>
            <person name="Jargeat P."/>
            <person name="Nagy L.G."/>
            <person name="Floudas D."/>
            <person name="Copeland A."/>
            <person name="Barry K.W."/>
            <person name="Cichocki N."/>
            <person name="Veneault-Fourrey C."/>
            <person name="LaButti K."/>
            <person name="Lindquist E.A."/>
            <person name="Lipzen A."/>
            <person name="Lundell T."/>
            <person name="Morin E."/>
            <person name="Murat C."/>
            <person name="Sun H."/>
            <person name="Tunlid A."/>
            <person name="Henrissat B."/>
            <person name="Grigoriev I.V."/>
            <person name="Hibbett D.S."/>
            <person name="Martin F."/>
            <person name="Nordberg H.P."/>
            <person name="Cantor M.N."/>
            <person name="Hua S.X."/>
        </authorList>
    </citation>
    <scope>NUCLEOTIDE SEQUENCE [LARGE SCALE GENOMIC DNA]</scope>
    <source>
        <strain evidence="3 4">Ve08.2h10</strain>
    </source>
</reference>
<reference evidence="4" key="2">
    <citation type="submission" date="2015-01" db="EMBL/GenBank/DDBJ databases">
        <title>Evolutionary Origins and Diversification of the Mycorrhizal Mutualists.</title>
        <authorList>
            <consortium name="DOE Joint Genome Institute"/>
            <consortium name="Mycorrhizal Genomics Consortium"/>
            <person name="Kohler A."/>
            <person name="Kuo A."/>
            <person name="Nagy L.G."/>
            <person name="Floudas D."/>
            <person name="Copeland A."/>
            <person name="Barry K.W."/>
            <person name="Cichocki N."/>
            <person name="Veneault-Fourrey C."/>
            <person name="LaButti K."/>
            <person name="Lindquist E.A."/>
            <person name="Lipzen A."/>
            <person name="Lundell T."/>
            <person name="Morin E."/>
            <person name="Murat C."/>
            <person name="Riley R."/>
            <person name="Ohm R."/>
            <person name="Sun H."/>
            <person name="Tunlid A."/>
            <person name="Henrissat B."/>
            <person name="Grigoriev I.V."/>
            <person name="Hibbett D.S."/>
            <person name="Martin F."/>
        </authorList>
    </citation>
    <scope>NUCLEOTIDE SEQUENCE [LARGE SCALE GENOMIC DNA]</scope>
    <source>
        <strain evidence="4">Ve08.2h10</strain>
    </source>
</reference>
<evidence type="ECO:0000313" key="4">
    <source>
        <dbReference type="Proteomes" id="UP000054538"/>
    </source>
</evidence>
<dbReference type="Proteomes" id="UP000054538">
    <property type="component" value="Unassembled WGS sequence"/>
</dbReference>
<keyword evidence="2" id="KW-1133">Transmembrane helix</keyword>
<organism evidence="3 4">
    <name type="scientific">Paxillus rubicundulus Ve08.2h10</name>
    <dbReference type="NCBI Taxonomy" id="930991"/>
    <lineage>
        <taxon>Eukaryota</taxon>
        <taxon>Fungi</taxon>
        <taxon>Dikarya</taxon>
        <taxon>Basidiomycota</taxon>
        <taxon>Agaricomycotina</taxon>
        <taxon>Agaricomycetes</taxon>
        <taxon>Agaricomycetidae</taxon>
        <taxon>Boletales</taxon>
        <taxon>Paxilineae</taxon>
        <taxon>Paxillaceae</taxon>
        <taxon>Paxillus</taxon>
    </lineage>
</organism>
<dbReference type="HOGENOM" id="CLU_1230283_0_0_1"/>
<feature type="compositionally biased region" description="Polar residues" evidence="1">
    <location>
        <begin position="37"/>
        <end position="48"/>
    </location>
</feature>
<keyword evidence="4" id="KW-1185">Reference proteome</keyword>
<name>A0A0D0E4R1_9AGAM</name>
<evidence type="ECO:0000256" key="1">
    <source>
        <dbReference type="SAM" id="MobiDB-lite"/>
    </source>
</evidence>
<dbReference type="InParanoid" id="A0A0D0E4R1"/>
<protein>
    <submittedName>
        <fullName evidence="3">Uncharacterized protein</fullName>
    </submittedName>
</protein>
<feature type="region of interest" description="Disordered" evidence="1">
    <location>
        <begin position="19"/>
        <end position="48"/>
    </location>
</feature>
<evidence type="ECO:0000313" key="3">
    <source>
        <dbReference type="EMBL" id="KIK92310.1"/>
    </source>
</evidence>
<feature type="transmembrane region" description="Helical" evidence="2">
    <location>
        <begin position="56"/>
        <end position="77"/>
    </location>
</feature>
<keyword evidence="2" id="KW-0472">Membrane</keyword>
<evidence type="ECO:0000256" key="2">
    <source>
        <dbReference type="SAM" id="Phobius"/>
    </source>
</evidence>